<dbReference type="CDD" id="cd00635">
    <property type="entry name" value="PLPDE_III_YBL036c_like"/>
    <property type="match status" value="1"/>
</dbReference>
<dbReference type="RefSeq" id="WP_104094807.1">
    <property type="nucleotide sequence ID" value="NZ_JACHBP010000001.1"/>
</dbReference>
<proteinExistence type="inferred from homology"/>
<dbReference type="Pfam" id="PF01168">
    <property type="entry name" value="Ala_racemase_N"/>
    <property type="match status" value="1"/>
</dbReference>
<name>A0A4R8VAP7_9MICO</name>
<dbReference type="EMBL" id="SOFI01000003">
    <property type="protein sequence ID" value="TFB78927.1"/>
    <property type="molecule type" value="Genomic_DNA"/>
</dbReference>
<comment type="caution">
    <text evidence="6">The sequence shown here is derived from an EMBL/GenBank/DDBJ whole genome shotgun (WGS) entry which is preliminary data.</text>
</comment>
<evidence type="ECO:0000256" key="1">
    <source>
        <dbReference type="ARBA" id="ARBA00022898"/>
    </source>
</evidence>
<dbReference type="AlphaFoldDB" id="A0A4R8VAP7"/>
<organism evidence="6 7">
    <name type="scientific">Terrimesophilobacter mesophilus</name>
    <dbReference type="NCBI Taxonomy" id="433647"/>
    <lineage>
        <taxon>Bacteria</taxon>
        <taxon>Bacillati</taxon>
        <taxon>Actinomycetota</taxon>
        <taxon>Actinomycetes</taxon>
        <taxon>Micrococcales</taxon>
        <taxon>Microbacteriaceae</taxon>
        <taxon>Terrimesophilobacter</taxon>
    </lineage>
</organism>
<protein>
    <recommendedName>
        <fullName evidence="2">Pyridoxal phosphate homeostasis protein</fullName>
        <shortName evidence="2">PLP homeostasis protein</shortName>
    </recommendedName>
</protein>
<evidence type="ECO:0000313" key="6">
    <source>
        <dbReference type="EMBL" id="TFB78927.1"/>
    </source>
</evidence>
<gene>
    <name evidence="6" type="ORF">E3N84_01865</name>
</gene>
<keyword evidence="7" id="KW-1185">Reference proteome</keyword>
<reference evidence="6 7" key="1">
    <citation type="submission" date="2019-03" db="EMBL/GenBank/DDBJ databases">
        <title>Genomics of glacier-inhabiting Cryobacterium strains.</title>
        <authorList>
            <person name="Liu Q."/>
            <person name="Xin Y.-H."/>
        </authorList>
    </citation>
    <scope>NUCLEOTIDE SEQUENCE [LARGE SCALE GENOMIC DNA]</scope>
    <source>
        <strain evidence="6 7">CGMCC 1.10440</strain>
    </source>
</reference>
<comment type="similarity">
    <text evidence="2 4">Belongs to the pyridoxal phosphate-binding protein YggS/PROSC family.</text>
</comment>
<comment type="function">
    <text evidence="2">Pyridoxal 5'-phosphate (PLP)-binding protein, which is involved in PLP homeostasis.</text>
</comment>
<dbReference type="InterPro" id="IPR029066">
    <property type="entry name" value="PLP-binding_barrel"/>
</dbReference>
<dbReference type="NCBIfam" id="TIGR00044">
    <property type="entry name" value="YggS family pyridoxal phosphate-dependent enzyme"/>
    <property type="match status" value="1"/>
</dbReference>
<comment type="cofactor">
    <cofactor evidence="3">
        <name>pyridoxal 5'-phosphate</name>
        <dbReference type="ChEBI" id="CHEBI:597326"/>
    </cofactor>
</comment>
<dbReference type="GO" id="GO:0030170">
    <property type="term" value="F:pyridoxal phosphate binding"/>
    <property type="evidence" value="ECO:0007669"/>
    <property type="project" value="UniProtKB-UniRule"/>
</dbReference>
<evidence type="ECO:0000256" key="4">
    <source>
        <dbReference type="RuleBase" id="RU004514"/>
    </source>
</evidence>
<sequence length="228" mass="24229">MSSGQDVSLAERLETVRAGISDAAKDAGRSAADITTIVVTKFHPASIVRELAALGVRDFGESRHQEARSKVAEVADPELVWHFVGQVQGKKARQIAEYARVIHSLDRESLVQALSDSVPPVECFIQVNLTEDPTRGGIEPSLVLPLAERVLESTGLRLLGVMAVAPLGSEPRHAFARVRGASELLRTVAPEAVAISAGMSGDYREAVLEGATHLRIGTAITGNRPIAG</sequence>
<dbReference type="PANTHER" id="PTHR10146:SF14">
    <property type="entry name" value="PYRIDOXAL PHOSPHATE HOMEOSTASIS PROTEIN"/>
    <property type="match status" value="1"/>
</dbReference>
<dbReference type="PANTHER" id="PTHR10146">
    <property type="entry name" value="PROLINE SYNTHETASE CO-TRANSCRIBED BACTERIAL HOMOLOG PROTEIN"/>
    <property type="match status" value="1"/>
</dbReference>
<dbReference type="PROSITE" id="PS01211">
    <property type="entry name" value="UPF0001"/>
    <property type="match status" value="1"/>
</dbReference>
<dbReference type="InterPro" id="IPR001608">
    <property type="entry name" value="Ala_racemase_N"/>
</dbReference>
<evidence type="ECO:0000256" key="3">
    <source>
        <dbReference type="PIRSR" id="PIRSR004848-1"/>
    </source>
</evidence>
<evidence type="ECO:0000259" key="5">
    <source>
        <dbReference type="Pfam" id="PF01168"/>
    </source>
</evidence>
<dbReference type="InterPro" id="IPR011078">
    <property type="entry name" value="PyrdxlP_homeostasis"/>
</dbReference>
<feature type="domain" description="Alanine racemase N-terminal" evidence="5">
    <location>
        <begin position="46"/>
        <end position="225"/>
    </location>
</feature>
<evidence type="ECO:0000256" key="2">
    <source>
        <dbReference type="HAMAP-Rule" id="MF_02087"/>
    </source>
</evidence>
<keyword evidence="1 2" id="KW-0663">Pyridoxal phosphate</keyword>
<dbReference type="SUPFAM" id="SSF51419">
    <property type="entry name" value="PLP-binding barrel"/>
    <property type="match status" value="1"/>
</dbReference>
<dbReference type="Proteomes" id="UP000298488">
    <property type="component" value="Unassembled WGS sequence"/>
</dbReference>
<feature type="modified residue" description="N6-(pyridoxal phosphate)lysine" evidence="2 3">
    <location>
        <position position="41"/>
    </location>
</feature>
<evidence type="ECO:0000313" key="7">
    <source>
        <dbReference type="Proteomes" id="UP000298488"/>
    </source>
</evidence>
<dbReference type="OrthoDB" id="9804072at2"/>
<dbReference type="PIRSF" id="PIRSF004848">
    <property type="entry name" value="YBL036c_PLPDEIII"/>
    <property type="match status" value="1"/>
</dbReference>
<dbReference type="HAMAP" id="MF_02087">
    <property type="entry name" value="PLP_homeostasis"/>
    <property type="match status" value="1"/>
</dbReference>
<dbReference type="Gene3D" id="3.20.20.10">
    <property type="entry name" value="Alanine racemase"/>
    <property type="match status" value="1"/>
</dbReference>
<accession>A0A4R8VAP7</accession>